<dbReference type="EMBL" id="CP000393">
    <property type="protein sequence ID" value="ABG52746.1"/>
    <property type="molecule type" value="Genomic_DNA"/>
</dbReference>
<reference evidence="1" key="1">
    <citation type="submission" date="2006-06" db="EMBL/GenBank/DDBJ databases">
        <title>Complete sequence of Trichodesmium erythraeum IMS101.</title>
        <authorList>
            <consortium name="US DOE Joint Genome Institute"/>
            <person name="Copeland A."/>
            <person name="Lucas S."/>
            <person name="Lapidus A."/>
            <person name="Barry K."/>
            <person name="Detter J.C."/>
            <person name="Glavina del Rio T."/>
            <person name="Hammon N."/>
            <person name="Israni S."/>
            <person name="Dalin E."/>
            <person name="Tice H."/>
            <person name="Pitluck S."/>
            <person name="Kiss H."/>
            <person name="Munk A.C."/>
            <person name="Brettin T."/>
            <person name="Bruce D."/>
            <person name="Han C."/>
            <person name="Tapia R."/>
            <person name="Gilna P."/>
            <person name="Schmutz J."/>
            <person name="Larimer F."/>
            <person name="Land M."/>
            <person name="Hauser L."/>
            <person name="Kyrpides N."/>
            <person name="Kim E."/>
            <person name="Richardson P."/>
        </authorList>
    </citation>
    <scope>NUCLEOTIDE SEQUENCE [LARGE SCALE GENOMIC DNA]</scope>
    <source>
        <strain evidence="1">IMS101</strain>
    </source>
</reference>
<dbReference type="AlphaFoldDB" id="Q10YC8"/>
<name>Q10YC8_TRIEI</name>
<protein>
    <submittedName>
        <fullName evidence="1">Uncharacterized protein</fullName>
    </submittedName>
</protein>
<accession>Q10YC8</accession>
<dbReference type="HOGENOM" id="CLU_2290451_0_0_3"/>
<dbReference type="KEGG" id="ter:Tery_3685"/>
<proteinExistence type="predicted"/>
<dbReference type="OrthoDB" id="5912511at2"/>
<gene>
    <name evidence="1" type="ordered locus">Tery_3685</name>
</gene>
<evidence type="ECO:0000313" key="1">
    <source>
        <dbReference type="EMBL" id="ABG52746.1"/>
    </source>
</evidence>
<dbReference type="RefSeq" id="WP_011613078.1">
    <property type="nucleotide sequence ID" value="NC_008312.1"/>
</dbReference>
<organism evidence="1">
    <name type="scientific">Trichodesmium erythraeum (strain IMS101)</name>
    <dbReference type="NCBI Taxonomy" id="203124"/>
    <lineage>
        <taxon>Bacteria</taxon>
        <taxon>Bacillati</taxon>
        <taxon>Cyanobacteriota</taxon>
        <taxon>Cyanophyceae</taxon>
        <taxon>Oscillatoriophycideae</taxon>
        <taxon>Oscillatoriales</taxon>
        <taxon>Microcoleaceae</taxon>
        <taxon>Trichodesmium</taxon>
    </lineage>
</organism>
<dbReference type="STRING" id="203124.Tery_3685"/>
<sequence length="101" mass="11443">MAKTIGLLFINTLIANRGNYGDEGKRDDVVKYICEVISKEKISTKIRVIAKVSKILLQLLIKGVSKDFHEIDDLLFSLIKKNDFSIFSDILGRAVKLLMEE</sequence>